<dbReference type="Gene3D" id="3.20.20.140">
    <property type="entry name" value="Metal-dependent hydrolases"/>
    <property type="match status" value="1"/>
</dbReference>
<dbReference type="Proteomes" id="UP000185151">
    <property type="component" value="Unassembled WGS sequence"/>
</dbReference>
<name>A0A1N6FES5_9BURK</name>
<dbReference type="InterPro" id="IPR033932">
    <property type="entry name" value="YtcJ-like"/>
</dbReference>
<dbReference type="CDD" id="cd01300">
    <property type="entry name" value="YtcJ_like"/>
    <property type="match status" value="1"/>
</dbReference>
<dbReference type="Gene3D" id="3.10.310.70">
    <property type="match status" value="1"/>
</dbReference>
<dbReference type="RefSeq" id="WP_074293784.1">
    <property type="nucleotide sequence ID" value="NZ_FSRU01000001.1"/>
</dbReference>
<accession>A0A1N6FES5</accession>
<sequence length="632" mass="69169">MNQSAGKTPDVILHHGRFTTLDRSQPEASAVAIRAGVFIAVGSDAEILPLAGSTTQLIDLQGQRALPGLIDNHLHLIRGGLNYNMELRWDGVPSLATAMQMLREQVAITPAPQWVRVVGGFTEHQFAEKRLPTIEELNAAAPDTPVFILHLYDRALLNAAALRVVGYTKDTPPPPGGEIVRDSAGNPTGLLLARPNASILYATLAKGPKLPVEYQENSTRHFMRELNRLGVTGVIDAGGGSQNFPEDYAVVEKLAAENQLTVRIAYNLFTQKPKGEKQDFVNWTQSTQYADGTDYFRHNGAGEMLVFSAADFEDFRVPRPELSPDMEGELEDVVRVLAQNRWPWRMHATYDETIARSLDVFEKVNRDVPLAGLNWFFDHAETISDRSIDRIAALGGGIAVQHRMAYQGEYFVEQYGAKAAEATPPVARMLEKGVKVSAGTDATRVASYNPWIALAWLATGKTLAGLRLYPQRNCLDRETALRMWTEYVTWFSNEEGKKGRIAVGQLADLIVPDRDYLTCPEADIADTTSLLTMVGGKIVYGAGPFSHYDAPIPPAMPDWSPTRRYGGYAGWGMTRRSGDHPEGAPLQMAAQCGCANACGVHGHAHARAWSGNAPTSDLKGFWGALGCACWAI</sequence>
<dbReference type="InterPro" id="IPR013108">
    <property type="entry name" value="Amidohydro_3"/>
</dbReference>
<evidence type="ECO:0000259" key="1">
    <source>
        <dbReference type="Pfam" id="PF07969"/>
    </source>
</evidence>
<reference evidence="2 3" key="1">
    <citation type="submission" date="2016-11" db="EMBL/GenBank/DDBJ databases">
        <authorList>
            <person name="Jaros S."/>
            <person name="Januszkiewicz K."/>
            <person name="Wedrychowicz H."/>
        </authorList>
    </citation>
    <scope>NUCLEOTIDE SEQUENCE [LARGE SCALE GENOMIC DNA]</scope>
    <source>
        <strain evidence="2 3">GAS95</strain>
    </source>
</reference>
<organism evidence="2 3">
    <name type="scientific">Paraburkholderia phenazinium</name>
    <dbReference type="NCBI Taxonomy" id="60549"/>
    <lineage>
        <taxon>Bacteria</taxon>
        <taxon>Pseudomonadati</taxon>
        <taxon>Pseudomonadota</taxon>
        <taxon>Betaproteobacteria</taxon>
        <taxon>Burkholderiales</taxon>
        <taxon>Burkholderiaceae</taxon>
        <taxon>Paraburkholderia</taxon>
    </lineage>
</organism>
<dbReference type="GO" id="GO:0016810">
    <property type="term" value="F:hydrolase activity, acting on carbon-nitrogen (but not peptide) bonds"/>
    <property type="evidence" value="ECO:0007669"/>
    <property type="project" value="InterPro"/>
</dbReference>
<dbReference type="AlphaFoldDB" id="A0A1N6FES5"/>
<evidence type="ECO:0000313" key="2">
    <source>
        <dbReference type="EMBL" id="SIN93788.1"/>
    </source>
</evidence>
<dbReference type="InterPro" id="IPR032466">
    <property type="entry name" value="Metal_Hydrolase"/>
</dbReference>
<gene>
    <name evidence="2" type="ORF">SAMN05444165_0162</name>
</gene>
<protein>
    <recommendedName>
        <fullName evidence="1">Amidohydrolase 3 domain-containing protein</fullName>
    </recommendedName>
</protein>
<dbReference type="EMBL" id="FSRU01000001">
    <property type="protein sequence ID" value="SIN93788.1"/>
    <property type="molecule type" value="Genomic_DNA"/>
</dbReference>
<keyword evidence="3" id="KW-1185">Reference proteome</keyword>
<dbReference type="Gene3D" id="2.30.40.10">
    <property type="entry name" value="Urease, subunit C, domain 1"/>
    <property type="match status" value="1"/>
</dbReference>
<dbReference type="SUPFAM" id="SSF51338">
    <property type="entry name" value="Composite domain of metallo-dependent hydrolases"/>
    <property type="match status" value="1"/>
</dbReference>
<dbReference type="SUPFAM" id="SSF51556">
    <property type="entry name" value="Metallo-dependent hydrolases"/>
    <property type="match status" value="1"/>
</dbReference>
<dbReference type="InterPro" id="IPR011059">
    <property type="entry name" value="Metal-dep_hydrolase_composite"/>
</dbReference>
<feature type="domain" description="Amidohydrolase 3" evidence="1">
    <location>
        <begin position="56"/>
        <end position="540"/>
    </location>
</feature>
<dbReference type="Pfam" id="PF07969">
    <property type="entry name" value="Amidohydro_3"/>
    <property type="match status" value="1"/>
</dbReference>
<proteinExistence type="predicted"/>
<evidence type="ECO:0000313" key="3">
    <source>
        <dbReference type="Proteomes" id="UP000185151"/>
    </source>
</evidence>
<dbReference type="PANTHER" id="PTHR22642">
    <property type="entry name" value="IMIDAZOLONEPROPIONASE"/>
    <property type="match status" value="1"/>
</dbReference>
<dbReference type="OrthoDB" id="9031471at2"/>
<dbReference type="PANTHER" id="PTHR22642:SF21">
    <property type="entry name" value="PERIPLASMIC PROTEIN"/>
    <property type="match status" value="1"/>
</dbReference>